<dbReference type="PANTHER" id="PTHR37305:SF1">
    <property type="entry name" value="MEMBRANE PROTEIN"/>
    <property type="match status" value="1"/>
</dbReference>
<keyword evidence="1" id="KW-0472">Membrane</keyword>
<feature type="transmembrane region" description="Helical" evidence="1">
    <location>
        <begin position="227"/>
        <end position="249"/>
    </location>
</feature>
<evidence type="ECO:0000256" key="1">
    <source>
        <dbReference type="SAM" id="Phobius"/>
    </source>
</evidence>
<dbReference type="PANTHER" id="PTHR37305">
    <property type="entry name" value="INTEGRAL MEMBRANE PROTEIN-RELATED"/>
    <property type="match status" value="1"/>
</dbReference>
<dbReference type="OrthoDB" id="3230233at2"/>
<evidence type="ECO:0000313" key="3">
    <source>
        <dbReference type="EMBL" id="WYJ92351.1"/>
    </source>
</evidence>
<reference evidence="3" key="3">
    <citation type="submission" date="2024-03" db="EMBL/GenBank/DDBJ databases">
        <title>The Genome Sequence of Enterococcus sp. DIV0242b.</title>
        <authorList>
            <consortium name="The Broad Institute Genomics Platform"/>
            <consortium name="The Broad Institute Microbial Omics Core"/>
            <consortium name="The Broad Institute Genomic Center for Infectious Diseases"/>
            <person name="Earl A."/>
            <person name="Manson A."/>
            <person name="Gilmore M."/>
            <person name="Schwartman J."/>
            <person name="Shea T."/>
            <person name="Abouelleil A."/>
            <person name="Cao P."/>
            <person name="Chapman S."/>
            <person name="Cusick C."/>
            <person name="Young S."/>
            <person name="Neafsey D."/>
            <person name="Nusbaum C."/>
            <person name="Birren B."/>
        </authorList>
    </citation>
    <scope>NUCLEOTIDE SEQUENCE</scope>
    <source>
        <strain evidence="3">9E7_DIV0242</strain>
    </source>
</reference>
<accession>A0A242K6T6</accession>
<keyword evidence="1" id="KW-1133">Transmembrane helix</keyword>
<gene>
    <name evidence="2" type="ORF">A5888_002245</name>
    <name evidence="3" type="ORF">A5888_004124</name>
</gene>
<proteinExistence type="predicted"/>
<sequence length="254" mass="27948">MIRLIKADIYRLLRTKGFYITMILMMAYAALIVLSQSVGSVGVNMEDKVDIGAVQWNLKMAVQYASFSSAFLVYFLIGLFVILFGYEFSQRTYKNSLTAGVSRMTFVLSKYLIQLLFFFVATVLYYGGAVVIASIKYGFGDTALAPFLWDTLIMAIGVSLIISVIFSLASLILVSSNSLVLASVFVVVYPMAIQIFALITKFEGLKYLDFFGLVQQIGVGALSVKELFPYAAVSLALIVLSLAGSALIIRQKEL</sequence>
<evidence type="ECO:0000313" key="2">
    <source>
        <dbReference type="EMBL" id="OTP16031.1"/>
    </source>
</evidence>
<name>A0A242K6T6_9ENTE</name>
<keyword evidence="4" id="KW-1185">Reference proteome</keyword>
<protein>
    <submittedName>
        <fullName evidence="2">Uncharacterized protein</fullName>
    </submittedName>
</protein>
<feature type="transmembrane region" description="Helical" evidence="1">
    <location>
        <begin position="147"/>
        <end position="172"/>
    </location>
</feature>
<feature type="transmembrane region" description="Helical" evidence="1">
    <location>
        <begin position="20"/>
        <end position="41"/>
    </location>
</feature>
<dbReference type="EMBL" id="NGMM01000003">
    <property type="protein sequence ID" value="OTP16031.1"/>
    <property type="molecule type" value="Genomic_DNA"/>
</dbReference>
<reference evidence="3" key="2">
    <citation type="submission" date="2017-05" db="EMBL/GenBank/DDBJ databases">
        <authorList>
            <consortium name="The Broad Institute Genomics Platform"/>
            <consortium name="The Broad Institute Genomic Center for Infectious Diseases"/>
            <person name="Earl A."/>
            <person name="Manson A."/>
            <person name="Schwartman J."/>
            <person name="Gilmore M."/>
            <person name="Abouelleil A."/>
            <person name="Cao P."/>
            <person name="Chapman S."/>
            <person name="Cusick C."/>
            <person name="Shea T."/>
            <person name="Young S."/>
            <person name="Neafsey D."/>
            <person name="Nusbaum C."/>
            <person name="Birren B."/>
        </authorList>
    </citation>
    <scope>NUCLEOTIDE SEQUENCE</scope>
    <source>
        <strain evidence="3">9E7_DIV0242</strain>
    </source>
</reference>
<keyword evidence="1" id="KW-0812">Transmembrane</keyword>
<feature type="transmembrane region" description="Helical" evidence="1">
    <location>
        <begin position="179"/>
        <end position="199"/>
    </location>
</feature>
<dbReference type="Proteomes" id="UP000195141">
    <property type="component" value="Chromosome"/>
</dbReference>
<dbReference type="RefSeq" id="WP_086349297.1">
    <property type="nucleotide sequence ID" value="NZ_CP147247.1"/>
</dbReference>
<reference evidence="2" key="1">
    <citation type="submission" date="2017-05" db="EMBL/GenBank/DDBJ databases">
        <title>The Genome Sequence of Enterococcus sp. 9E7_DIV0242.</title>
        <authorList>
            <consortium name="The Broad Institute Genomics Platform"/>
            <consortium name="The Broad Institute Genomic Center for Infectious Diseases"/>
            <person name="Earl A."/>
            <person name="Manson A."/>
            <person name="Schwartman J."/>
            <person name="Gilmore M."/>
            <person name="Abouelleil A."/>
            <person name="Cao P."/>
            <person name="Chapman S."/>
            <person name="Cusick C."/>
            <person name="Shea T."/>
            <person name="Young S."/>
            <person name="Neafsey D."/>
            <person name="Nusbaum C."/>
            <person name="Birren B."/>
        </authorList>
    </citation>
    <scope>NUCLEOTIDE SEQUENCE [LARGE SCALE GENOMIC DNA]</scope>
    <source>
        <strain evidence="2">9E7_DIV0242</strain>
    </source>
</reference>
<evidence type="ECO:0000313" key="4">
    <source>
        <dbReference type="Proteomes" id="UP000195141"/>
    </source>
</evidence>
<dbReference type="AlphaFoldDB" id="A0A242K6T6"/>
<dbReference type="EMBL" id="CP147247">
    <property type="protein sequence ID" value="WYJ92351.1"/>
    <property type="molecule type" value="Genomic_DNA"/>
</dbReference>
<feature type="transmembrane region" description="Helical" evidence="1">
    <location>
        <begin position="111"/>
        <end position="135"/>
    </location>
</feature>
<organism evidence="2">
    <name type="scientific">Candidatus Enterococcus clewellii</name>
    <dbReference type="NCBI Taxonomy" id="1834193"/>
    <lineage>
        <taxon>Bacteria</taxon>
        <taxon>Bacillati</taxon>
        <taxon>Bacillota</taxon>
        <taxon>Bacilli</taxon>
        <taxon>Lactobacillales</taxon>
        <taxon>Enterococcaceae</taxon>
        <taxon>Enterococcus</taxon>
    </lineage>
</organism>
<dbReference type="Pfam" id="PF12730">
    <property type="entry name" value="ABC2_membrane_4"/>
    <property type="match status" value="1"/>
</dbReference>
<feature type="transmembrane region" description="Helical" evidence="1">
    <location>
        <begin position="61"/>
        <end position="86"/>
    </location>
</feature>